<comment type="caution">
    <text evidence="4">The sequence shown here is derived from an EMBL/GenBank/DDBJ whole genome shotgun (WGS) entry which is preliminary data.</text>
</comment>
<accession>A0A9W6LQ58</accession>
<evidence type="ECO:0000256" key="2">
    <source>
        <dbReference type="ARBA" id="ARBA00022448"/>
    </source>
</evidence>
<dbReference type="GO" id="GO:0042956">
    <property type="term" value="P:maltodextrin transmembrane transport"/>
    <property type="evidence" value="ECO:0007669"/>
    <property type="project" value="TreeGrafter"/>
</dbReference>
<gene>
    <name evidence="4" type="ORF">PM10SUCC1_35540</name>
</gene>
<evidence type="ECO:0000313" key="4">
    <source>
        <dbReference type="EMBL" id="GLI58040.1"/>
    </source>
</evidence>
<dbReference type="PANTHER" id="PTHR30061:SF50">
    <property type="entry name" value="MALTOSE_MALTODEXTRIN-BINDING PERIPLASMIC PROTEIN"/>
    <property type="match status" value="1"/>
</dbReference>
<dbReference type="GO" id="GO:0015768">
    <property type="term" value="P:maltose transport"/>
    <property type="evidence" value="ECO:0007669"/>
    <property type="project" value="TreeGrafter"/>
</dbReference>
<keyword evidence="5" id="KW-1185">Reference proteome</keyword>
<dbReference type="GO" id="GO:1901982">
    <property type="term" value="F:maltose binding"/>
    <property type="evidence" value="ECO:0007669"/>
    <property type="project" value="TreeGrafter"/>
</dbReference>
<keyword evidence="3" id="KW-0732">Signal</keyword>
<dbReference type="PANTHER" id="PTHR30061">
    <property type="entry name" value="MALTOSE-BINDING PERIPLASMIC PROTEIN"/>
    <property type="match status" value="1"/>
</dbReference>
<dbReference type="CDD" id="cd13585">
    <property type="entry name" value="PBP2_TMBP_like"/>
    <property type="match status" value="1"/>
</dbReference>
<dbReference type="Gene3D" id="3.40.190.10">
    <property type="entry name" value="Periplasmic binding protein-like II"/>
    <property type="match status" value="1"/>
</dbReference>
<evidence type="ECO:0000256" key="3">
    <source>
        <dbReference type="ARBA" id="ARBA00022729"/>
    </source>
</evidence>
<proteinExistence type="inferred from homology"/>
<protein>
    <submittedName>
        <fullName evidence="4">Sugar ABC transporter substrate-binding protein</fullName>
    </submittedName>
</protein>
<organism evidence="4 5">
    <name type="scientific">Propionigenium maris DSM 9537</name>
    <dbReference type="NCBI Taxonomy" id="1123000"/>
    <lineage>
        <taxon>Bacteria</taxon>
        <taxon>Fusobacteriati</taxon>
        <taxon>Fusobacteriota</taxon>
        <taxon>Fusobacteriia</taxon>
        <taxon>Fusobacteriales</taxon>
        <taxon>Fusobacteriaceae</taxon>
        <taxon>Propionigenium</taxon>
    </lineage>
</organism>
<dbReference type="RefSeq" id="WP_281837715.1">
    <property type="nucleotide sequence ID" value="NZ_BSDY01000032.1"/>
</dbReference>
<name>A0A9W6LQ58_9FUSO</name>
<keyword evidence="2" id="KW-0813">Transport</keyword>
<dbReference type="EMBL" id="BSDY01000032">
    <property type="protein sequence ID" value="GLI58040.1"/>
    <property type="molecule type" value="Genomic_DNA"/>
</dbReference>
<dbReference type="Pfam" id="PF01547">
    <property type="entry name" value="SBP_bac_1"/>
    <property type="match status" value="1"/>
</dbReference>
<dbReference type="AlphaFoldDB" id="A0A9W6LQ58"/>
<evidence type="ECO:0000256" key="1">
    <source>
        <dbReference type="ARBA" id="ARBA00008520"/>
    </source>
</evidence>
<dbReference type="Proteomes" id="UP001144471">
    <property type="component" value="Unassembled WGS sequence"/>
</dbReference>
<reference evidence="4" key="1">
    <citation type="submission" date="2022-12" db="EMBL/GenBank/DDBJ databases">
        <title>Reference genome sequencing for broad-spectrum identification of bacterial and archaeal isolates by mass spectrometry.</title>
        <authorList>
            <person name="Sekiguchi Y."/>
            <person name="Tourlousse D.M."/>
        </authorList>
    </citation>
    <scope>NUCLEOTIDE SEQUENCE</scope>
    <source>
        <strain evidence="4">10succ1</strain>
    </source>
</reference>
<evidence type="ECO:0000313" key="5">
    <source>
        <dbReference type="Proteomes" id="UP001144471"/>
    </source>
</evidence>
<dbReference type="InterPro" id="IPR006059">
    <property type="entry name" value="SBP"/>
</dbReference>
<sequence length="422" mass="47646">MKRVLALILTMVVVLSAGSREALAFFGKKSNKEKVVVWLPPIGENDRAVWEPILKEFEETHNVDIELEIIPWENYPEKYAAGIASGQGPDVGYMYAEMFPQFIEMGAVEDLTPYLTKEDYEKFIYIKHGEMMGGMYGLGIEAANPAVIYYNKEILASIGEDVPVTWEDFIRCAVKATKDTNGDGKTDQWGFSQGWGAPFFGDLNWNWYGFLWQAGGDIFNDDLKSVKFNNEAGVKTAQFLHDLKFKYDVLPPYHMAQTNKEMLQTTFGPGKSLFSIWLSSAAGEILDKSFPDLDYGMILSLKDVDMGTFASVDQLVLMSGAKDKDLAFELIQHMLSTESMTKFHKHHPRAPIAKGEPYQGDPRMKKIVETKEGIYRPLVVGPHGVEIYEYLWKQLQMMITGEKSAQEALDEAADYSNRLLAK</sequence>
<comment type="similarity">
    <text evidence="1">Belongs to the bacterial solute-binding protein 1 family.</text>
</comment>
<dbReference type="GO" id="GO:0055052">
    <property type="term" value="C:ATP-binding cassette (ABC) transporter complex, substrate-binding subunit-containing"/>
    <property type="evidence" value="ECO:0007669"/>
    <property type="project" value="TreeGrafter"/>
</dbReference>
<dbReference type="SUPFAM" id="SSF53850">
    <property type="entry name" value="Periplasmic binding protein-like II"/>
    <property type="match status" value="1"/>
</dbReference>